<feature type="domain" description="Chromosomal replication initiator DnaA C-terminal" evidence="13">
    <location>
        <begin position="352"/>
        <end position="421"/>
    </location>
</feature>
<evidence type="ECO:0000256" key="2">
    <source>
        <dbReference type="ARBA" id="ARBA00022490"/>
    </source>
</evidence>
<proteinExistence type="inferred from homology"/>
<dbReference type="Proteomes" id="UP000323337">
    <property type="component" value="Unassembled WGS sequence"/>
</dbReference>
<evidence type="ECO:0000256" key="6">
    <source>
        <dbReference type="ARBA" id="ARBA00023121"/>
    </source>
</evidence>
<feature type="region of interest" description="Domain IV, binds dsDNA" evidence="8">
    <location>
        <begin position="325"/>
        <end position="444"/>
    </location>
</feature>
<dbReference type="InterPro" id="IPR027417">
    <property type="entry name" value="P-loop_NTPase"/>
</dbReference>
<comment type="caution">
    <text evidence="8">Lacks conserved residue(s) required for the propagation of feature annotation.</text>
</comment>
<dbReference type="InterPro" id="IPR013159">
    <property type="entry name" value="DnaA_C"/>
</dbReference>
<dbReference type="InterPro" id="IPR001957">
    <property type="entry name" value="Chromosome_initiator_DnaA"/>
</dbReference>
<evidence type="ECO:0000256" key="7">
    <source>
        <dbReference type="ARBA" id="ARBA00023125"/>
    </source>
</evidence>
<comment type="domain">
    <text evidence="8">Domain I is involved in oligomerization and binding regulators, domain II is flexibile and of varying length in different bacteria, domain III forms the AAA+ region, while domain IV binds dsDNA.</text>
</comment>
<evidence type="ECO:0000259" key="12">
    <source>
        <dbReference type="SMART" id="SM00382"/>
    </source>
</evidence>
<dbReference type="PRINTS" id="PR00051">
    <property type="entry name" value="DNAA"/>
</dbReference>
<dbReference type="Gene3D" id="1.10.8.60">
    <property type="match status" value="1"/>
</dbReference>
<keyword evidence="3 8" id="KW-0235">DNA replication</keyword>
<dbReference type="AlphaFoldDB" id="A0A5D0MF47"/>
<evidence type="ECO:0000256" key="1">
    <source>
        <dbReference type="ARBA" id="ARBA00006583"/>
    </source>
</evidence>
<evidence type="ECO:0000259" key="13">
    <source>
        <dbReference type="SMART" id="SM00760"/>
    </source>
</evidence>
<evidence type="ECO:0000256" key="5">
    <source>
        <dbReference type="ARBA" id="ARBA00022840"/>
    </source>
</evidence>
<evidence type="ECO:0000256" key="4">
    <source>
        <dbReference type="ARBA" id="ARBA00022741"/>
    </source>
</evidence>
<dbReference type="SUPFAM" id="SSF52540">
    <property type="entry name" value="P-loop containing nucleoside triphosphate hydrolases"/>
    <property type="match status" value="1"/>
</dbReference>
<dbReference type="SMART" id="SM00760">
    <property type="entry name" value="Bac_DnaA_C"/>
    <property type="match status" value="1"/>
</dbReference>
<dbReference type="Gene3D" id="3.30.300.180">
    <property type="match status" value="1"/>
</dbReference>
<comment type="subunit">
    <text evidence="8">Oligomerizes as a right-handed, spiral filament on DNA at oriC.</text>
</comment>
<dbReference type="FunFam" id="3.40.50.300:FF:000668">
    <property type="entry name" value="Chromosomal replication initiator protein DnaA"/>
    <property type="match status" value="1"/>
</dbReference>
<comment type="subcellular location">
    <subcellularLocation>
        <location evidence="8">Cytoplasm</location>
    </subcellularLocation>
</comment>
<dbReference type="InterPro" id="IPR003593">
    <property type="entry name" value="AAA+_ATPase"/>
</dbReference>
<dbReference type="EMBL" id="VSIV01000397">
    <property type="protein sequence ID" value="TYB32314.1"/>
    <property type="molecule type" value="Genomic_DNA"/>
</dbReference>
<dbReference type="NCBIfam" id="TIGR00362">
    <property type="entry name" value="DnaA"/>
    <property type="match status" value="1"/>
</dbReference>
<keyword evidence="7 8" id="KW-0238">DNA-binding</keyword>
<keyword evidence="2 8" id="KW-0963">Cytoplasm</keyword>
<feature type="binding site" evidence="8">
    <location>
        <position position="151"/>
    </location>
    <ligand>
        <name>ATP</name>
        <dbReference type="ChEBI" id="CHEBI:30616"/>
    </ligand>
</feature>
<feature type="binding site" evidence="8">
    <location>
        <position position="153"/>
    </location>
    <ligand>
        <name>ATP</name>
        <dbReference type="ChEBI" id="CHEBI:30616"/>
    </ligand>
</feature>
<evidence type="ECO:0000256" key="8">
    <source>
        <dbReference type="HAMAP-Rule" id="MF_00377"/>
    </source>
</evidence>
<evidence type="ECO:0000256" key="11">
    <source>
        <dbReference type="RuleBase" id="RU004227"/>
    </source>
</evidence>
<organism evidence="14 15">
    <name type="scientific">Flexistipes sinusarabici</name>
    <dbReference type="NCBI Taxonomy" id="2352"/>
    <lineage>
        <taxon>Bacteria</taxon>
        <taxon>Pseudomonadati</taxon>
        <taxon>Deferribacterota</taxon>
        <taxon>Deferribacteres</taxon>
        <taxon>Deferribacterales</taxon>
        <taxon>Flexistipitaceae</taxon>
        <taxon>Flexistipes</taxon>
    </lineage>
</organism>
<dbReference type="SUPFAM" id="SSF48295">
    <property type="entry name" value="TrpR-like"/>
    <property type="match status" value="1"/>
</dbReference>
<dbReference type="GO" id="GO:0005737">
    <property type="term" value="C:cytoplasm"/>
    <property type="evidence" value="ECO:0007669"/>
    <property type="project" value="UniProtKB-SubCell"/>
</dbReference>
<dbReference type="GO" id="GO:0008289">
    <property type="term" value="F:lipid binding"/>
    <property type="evidence" value="ECO:0007669"/>
    <property type="project" value="UniProtKB-KW"/>
</dbReference>
<accession>A0A5D0MF47</accession>
<dbReference type="InterPro" id="IPR020591">
    <property type="entry name" value="Chromosome_initiator_DnaA-like"/>
</dbReference>
<evidence type="ECO:0000313" key="15">
    <source>
        <dbReference type="Proteomes" id="UP000323337"/>
    </source>
</evidence>
<dbReference type="CDD" id="cd06571">
    <property type="entry name" value="Bac_DnaA_C"/>
    <property type="match status" value="1"/>
</dbReference>
<sequence>MDNIKIWDEVLKEASSKLNEQEINTWLKPLSVAELRGDIITISVPNRFYKTWVEDKYLTLIKNIFNNTLSIEADIELVIKNQTKKKNSNIPSSTPTYHININNHNSNINKQYTFDTFVVGGSNQFSHAACMAVGEGFFHTYNPLFIYGGVGLGKTHLMHAVGNKLMQSYPKLKILYISSENFTNEMIYSLKTKSMDEFRGKYRNIDVLLFDDVQFLAGKERSTEEFFYTFNSLYDSQKQIIITCDKTPNEIPTMEDRLKSRFAWGLIADIQAPSNEEKTAILMKRAELMNLELSEEVALFIAENLKSDNIRELIGALIRLSAFASFHNEDLSIELAKRSLDKFLIKKDRALNPEVIINTVTSFFNIKPSELKSKKRTKSISYPRQICMYILREKLNISLQEVGEYFGGRDHATVLHSIKNIENKIKTDSELKELINVIYKKLYS</sequence>
<keyword evidence="6 8" id="KW-0446">Lipid-binding</keyword>
<dbReference type="GO" id="GO:0005886">
    <property type="term" value="C:plasma membrane"/>
    <property type="evidence" value="ECO:0007669"/>
    <property type="project" value="TreeGrafter"/>
</dbReference>
<dbReference type="Gene3D" id="3.40.50.300">
    <property type="entry name" value="P-loop containing nucleotide triphosphate hydrolases"/>
    <property type="match status" value="1"/>
</dbReference>
<dbReference type="GO" id="GO:0006275">
    <property type="term" value="P:regulation of DNA replication"/>
    <property type="evidence" value="ECO:0007669"/>
    <property type="project" value="UniProtKB-UniRule"/>
</dbReference>
<dbReference type="CDD" id="cd00009">
    <property type="entry name" value="AAA"/>
    <property type="match status" value="1"/>
</dbReference>
<evidence type="ECO:0000256" key="9">
    <source>
        <dbReference type="NCBIfam" id="TIGR00362"/>
    </source>
</evidence>
<dbReference type="Pfam" id="PF08299">
    <property type="entry name" value="Bac_DnaA_C"/>
    <property type="match status" value="1"/>
</dbReference>
<feature type="binding site" evidence="8">
    <location>
        <position position="154"/>
    </location>
    <ligand>
        <name>ATP</name>
        <dbReference type="ChEBI" id="CHEBI:30616"/>
    </ligand>
</feature>
<dbReference type="HAMAP" id="MF_00377">
    <property type="entry name" value="DnaA_bact"/>
    <property type="match status" value="1"/>
</dbReference>
<gene>
    <name evidence="8 14" type="primary">dnaA</name>
    <name evidence="14" type="ORF">FXF49_12155</name>
</gene>
<dbReference type="RefSeq" id="WP_303702170.1">
    <property type="nucleotide sequence ID" value="NZ_VSIV01000397.1"/>
</dbReference>
<name>A0A5D0MF47_FLESI</name>
<dbReference type="Pfam" id="PF11638">
    <property type="entry name" value="DnaA_N"/>
    <property type="match status" value="1"/>
</dbReference>
<dbReference type="InterPro" id="IPR010921">
    <property type="entry name" value="Trp_repressor/repl_initiator"/>
</dbReference>
<dbReference type="PANTHER" id="PTHR30050:SF2">
    <property type="entry name" value="CHROMOSOMAL REPLICATION INITIATOR PROTEIN DNAA"/>
    <property type="match status" value="1"/>
</dbReference>
<comment type="function">
    <text evidence="8 10">Plays an essential role in the initiation and regulation of chromosomal replication. ATP-DnaA binds to the origin of replication (oriC) to initiate formation of the DNA replication initiation complex once per cell cycle. Binds the DnaA box (a 9 base pair repeat at the origin) and separates the double-stranded (ds)DNA. Forms a right-handed helical filament on oriC DNA; dsDNA binds to the exterior of the filament while single-stranded (ss)DNA is stabiized in the filament's interior. The ATP-DnaA-oriC complex binds and stabilizes one strand of the AT-rich DNA unwinding element (DUE), permitting loading of DNA polymerase. After initiation quickly degrades to an ADP-DnaA complex that is not apt for DNA replication. Binds acidic phospholipids.</text>
</comment>
<feature type="region of interest" description="Domain I, interacts with DnaA modulators" evidence="8">
    <location>
        <begin position="1"/>
        <end position="82"/>
    </location>
</feature>
<dbReference type="InterPro" id="IPR024633">
    <property type="entry name" value="DnaA_N_dom"/>
</dbReference>
<keyword evidence="5 8" id="KW-0067">ATP-binding</keyword>
<evidence type="ECO:0000313" key="14">
    <source>
        <dbReference type="EMBL" id="TYB32314.1"/>
    </source>
</evidence>
<evidence type="ECO:0000256" key="10">
    <source>
        <dbReference type="RuleBase" id="RU000577"/>
    </source>
</evidence>
<comment type="caution">
    <text evidence="14">The sequence shown here is derived from an EMBL/GenBank/DDBJ whole genome shotgun (WGS) entry which is preliminary data.</text>
</comment>
<dbReference type="Pfam" id="PF00308">
    <property type="entry name" value="Bac_DnaA"/>
    <property type="match status" value="1"/>
</dbReference>
<dbReference type="PANTHER" id="PTHR30050">
    <property type="entry name" value="CHROMOSOMAL REPLICATION INITIATOR PROTEIN DNAA"/>
    <property type="match status" value="1"/>
</dbReference>
<dbReference type="Gene3D" id="1.10.1750.10">
    <property type="match status" value="1"/>
</dbReference>
<feature type="domain" description="AAA+ ATPase" evidence="12">
    <location>
        <begin position="140"/>
        <end position="268"/>
    </location>
</feature>
<comment type="similarity">
    <text evidence="1 8 11">Belongs to the DnaA family.</text>
</comment>
<dbReference type="SMART" id="SM00382">
    <property type="entry name" value="AAA"/>
    <property type="match status" value="1"/>
</dbReference>
<keyword evidence="4 8" id="KW-0547">Nucleotide-binding</keyword>
<dbReference type="GO" id="GO:0006270">
    <property type="term" value="P:DNA replication initiation"/>
    <property type="evidence" value="ECO:0007669"/>
    <property type="project" value="UniProtKB-UniRule"/>
</dbReference>
<protein>
    <recommendedName>
        <fullName evidence="8 9">Chromosomal replication initiator protein DnaA</fullName>
    </recommendedName>
</protein>
<dbReference type="GO" id="GO:0005524">
    <property type="term" value="F:ATP binding"/>
    <property type="evidence" value="ECO:0007669"/>
    <property type="project" value="UniProtKB-UniRule"/>
</dbReference>
<dbReference type="InterPro" id="IPR038454">
    <property type="entry name" value="DnaA_N_sf"/>
</dbReference>
<dbReference type="InterPro" id="IPR013317">
    <property type="entry name" value="DnaA_dom"/>
</dbReference>
<reference evidence="14 15" key="1">
    <citation type="submission" date="2019-08" db="EMBL/GenBank/DDBJ databases">
        <title>Genomic characterization of a novel candidate phylum (ARYD3) from a high temperature, high salinity tertiary oil reservoir in north central Oklahoma, USA.</title>
        <authorList>
            <person name="Youssef N.H."/>
            <person name="Yadav A."/>
            <person name="Elshahed M.S."/>
        </authorList>
    </citation>
    <scope>NUCLEOTIDE SEQUENCE [LARGE SCALE GENOMIC DNA]</scope>
    <source>
        <strain evidence="14">ARYD1</strain>
    </source>
</reference>
<dbReference type="GO" id="GO:0003688">
    <property type="term" value="F:DNA replication origin binding"/>
    <property type="evidence" value="ECO:0007669"/>
    <property type="project" value="UniProtKB-UniRule"/>
</dbReference>
<evidence type="ECO:0000256" key="3">
    <source>
        <dbReference type="ARBA" id="ARBA00022705"/>
    </source>
</evidence>
<feature type="binding site" evidence="8">
    <location>
        <position position="155"/>
    </location>
    <ligand>
        <name>ATP</name>
        <dbReference type="ChEBI" id="CHEBI:30616"/>
    </ligand>
</feature>